<proteinExistence type="predicted"/>
<evidence type="ECO:0000313" key="2">
    <source>
        <dbReference type="Proteomes" id="UP000789860"/>
    </source>
</evidence>
<dbReference type="EMBL" id="CAJVPM010002104">
    <property type="protein sequence ID" value="CAG8480073.1"/>
    <property type="molecule type" value="Genomic_DNA"/>
</dbReference>
<organism evidence="1 2">
    <name type="scientific">Scutellospora calospora</name>
    <dbReference type="NCBI Taxonomy" id="85575"/>
    <lineage>
        <taxon>Eukaryota</taxon>
        <taxon>Fungi</taxon>
        <taxon>Fungi incertae sedis</taxon>
        <taxon>Mucoromycota</taxon>
        <taxon>Glomeromycotina</taxon>
        <taxon>Glomeromycetes</taxon>
        <taxon>Diversisporales</taxon>
        <taxon>Gigasporaceae</taxon>
        <taxon>Scutellospora</taxon>
    </lineage>
</organism>
<sequence>MSAFRIDSYPYMQGHCTAIIAVKTIHTNVDTIFFFILTTVLTRSISSFFSNDREVRVKDIKKYGKMGDKELDMSKFVFLRINDDKKVSEFLGHQRLYIEVRSDEAKEYVENVQNFYRNREYDIIKKFYQKQLEDLNNENYLIAKYKETDGNKEITKNKETDGNKVITKNKETNHSIVEKIIFEKLKKPVGKRFLKEKIEKLEKNKTNIPGTKIIAKELVENAKVYANILEMGLFQYIIYSHRARKEVQLNKDEITDEENIKDKIKLDIENAKVEWIVIPELMESYADDKNHKEIFEAEITHCYALQEMLNRMERDEEFKIGTKHKKCLIM</sequence>
<name>A0ACA9KKY4_9GLOM</name>
<protein>
    <submittedName>
        <fullName evidence="1">8635_t:CDS:1</fullName>
    </submittedName>
</protein>
<accession>A0ACA9KKY4</accession>
<dbReference type="Proteomes" id="UP000789860">
    <property type="component" value="Unassembled WGS sequence"/>
</dbReference>
<reference evidence="1" key="1">
    <citation type="submission" date="2021-06" db="EMBL/GenBank/DDBJ databases">
        <authorList>
            <person name="Kallberg Y."/>
            <person name="Tangrot J."/>
            <person name="Rosling A."/>
        </authorList>
    </citation>
    <scope>NUCLEOTIDE SEQUENCE</scope>
    <source>
        <strain evidence="1">AU212A</strain>
    </source>
</reference>
<evidence type="ECO:0000313" key="1">
    <source>
        <dbReference type="EMBL" id="CAG8480073.1"/>
    </source>
</evidence>
<comment type="caution">
    <text evidence="1">The sequence shown here is derived from an EMBL/GenBank/DDBJ whole genome shotgun (WGS) entry which is preliminary data.</text>
</comment>
<keyword evidence="2" id="KW-1185">Reference proteome</keyword>
<gene>
    <name evidence="1" type="ORF">SCALOS_LOCUS2382</name>
</gene>